<evidence type="ECO:0000256" key="10">
    <source>
        <dbReference type="ARBA" id="ARBA00048540"/>
    </source>
</evidence>
<dbReference type="Gene3D" id="3.10.520.10">
    <property type="entry name" value="ApbE-like domains"/>
    <property type="match status" value="2"/>
</dbReference>
<feature type="region of interest" description="Disordered" evidence="11">
    <location>
        <begin position="24"/>
        <end position="60"/>
    </location>
</feature>
<evidence type="ECO:0000313" key="13">
    <source>
        <dbReference type="Proteomes" id="UP001596004"/>
    </source>
</evidence>
<feature type="compositionally biased region" description="Basic and acidic residues" evidence="11">
    <location>
        <begin position="36"/>
        <end position="55"/>
    </location>
</feature>
<evidence type="ECO:0000256" key="5">
    <source>
        <dbReference type="ARBA" id="ARBA00022679"/>
    </source>
</evidence>
<evidence type="ECO:0000256" key="3">
    <source>
        <dbReference type="ARBA" id="ARBA00016337"/>
    </source>
</evidence>
<keyword evidence="13" id="KW-1185">Reference proteome</keyword>
<keyword evidence="5 12" id="KW-0808">Transferase</keyword>
<comment type="cofactor">
    <cofactor evidence="1">
        <name>Mg(2+)</name>
        <dbReference type="ChEBI" id="CHEBI:18420"/>
    </cofactor>
</comment>
<keyword evidence="4" id="KW-0285">Flavoprotein</keyword>
<evidence type="ECO:0000256" key="4">
    <source>
        <dbReference type="ARBA" id="ARBA00022630"/>
    </source>
</evidence>
<dbReference type="EMBL" id="JBHSFP010000021">
    <property type="protein sequence ID" value="MFC4534301.1"/>
    <property type="molecule type" value="Genomic_DNA"/>
</dbReference>
<comment type="catalytic activity">
    <reaction evidence="10">
        <text>L-threonyl-[protein] + FAD = FMN-L-threonyl-[protein] + AMP + H(+)</text>
        <dbReference type="Rhea" id="RHEA:36847"/>
        <dbReference type="Rhea" id="RHEA-COMP:11060"/>
        <dbReference type="Rhea" id="RHEA-COMP:11061"/>
        <dbReference type="ChEBI" id="CHEBI:15378"/>
        <dbReference type="ChEBI" id="CHEBI:30013"/>
        <dbReference type="ChEBI" id="CHEBI:57692"/>
        <dbReference type="ChEBI" id="CHEBI:74257"/>
        <dbReference type="ChEBI" id="CHEBI:456215"/>
        <dbReference type="EC" id="2.7.1.180"/>
    </reaction>
</comment>
<name>A0ABV9CMP3_9ACTN</name>
<dbReference type="RefSeq" id="WP_380844664.1">
    <property type="nucleotide sequence ID" value="NZ_JBHSFP010000021.1"/>
</dbReference>
<keyword evidence="6" id="KW-0479">Metal-binding</keyword>
<dbReference type="SUPFAM" id="SSF143631">
    <property type="entry name" value="ApbE-like"/>
    <property type="match status" value="1"/>
</dbReference>
<keyword evidence="7" id="KW-0274">FAD</keyword>
<reference evidence="13" key="1">
    <citation type="journal article" date="2019" name="Int. J. Syst. Evol. Microbiol.">
        <title>The Global Catalogue of Microorganisms (GCM) 10K type strain sequencing project: providing services to taxonomists for standard genome sequencing and annotation.</title>
        <authorList>
            <consortium name="The Broad Institute Genomics Platform"/>
            <consortium name="The Broad Institute Genome Sequencing Center for Infectious Disease"/>
            <person name="Wu L."/>
            <person name="Ma J."/>
        </authorList>
    </citation>
    <scope>NUCLEOTIDE SEQUENCE [LARGE SCALE GENOMIC DNA]</scope>
    <source>
        <strain evidence="13">CGMCC 4.7132</strain>
    </source>
</reference>
<accession>A0ABV9CMP3</accession>
<comment type="caution">
    <text evidence="12">The sequence shown here is derived from an EMBL/GenBank/DDBJ whole genome shotgun (WGS) entry which is preliminary data.</text>
</comment>
<evidence type="ECO:0000256" key="9">
    <source>
        <dbReference type="ARBA" id="ARBA00031306"/>
    </source>
</evidence>
<evidence type="ECO:0000256" key="7">
    <source>
        <dbReference type="ARBA" id="ARBA00022827"/>
    </source>
</evidence>
<evidence type="ECO:0000256" key="11">
    <source>
        <dbReference type="SAM" id="MobiDB-lite"/>
    </source>
</evidence>
<dbReference type="PANTHER" id="PTHR30040">
    <property type="entry name" value="THIAMINE BIOSYNTHESIS LIPOPROTEIN APBE"/>
    <property type="match status" value="1"/>
</dbReference>
<dbReference type="PANTHER" id="PTHR30040:SF2">
    <property type="entry name" value="FAD:PROTEIN FMN TRANSFERASE"/>
    <property type="match status" value="1"/>
</dbReference>
<dbReference type="Proteomes" id="UP001596004">
    <property type="component" value="Unassembled WGS sequence"/>
</dbReference>
<evidence type="ECO:0000256" key="1">
    <source>
        <dbReference type="ARBA" id="ARBA00001946"/>
    </source>
</evidence>
<dbReference type="InterPro" id="IPR024932">
    <property type="entry name" value="ApbE"/>
</dbReference>
<keyword evidence="8" id="KW-0460">Magnesium</keyword>
<dbReference type="InterPro" id="IPR003374">
    <property type="entry name" value="ApbE-like_sf"/>
</dbReference>
<dbReference type="Pfam" id="PF02424">
    <property type="entry name" value="ApbE"/>
    <property type="match status" value="1"/>
</dbReference>
<protein>
    <recommendedName>
        <fullName evidence="3">FAD:protein FMN transferase</fullName>
        <ecNumber evidence="2">2.7.1.180</ecNumber>
    </recommendedName>
    <alternativeName>
        <fullName evidence="9">Flavin transferase</fullName>
    </alternativeName>
</protein>
<evidence type="ECO:0000256" key="8">
    <source>
        <dbReference type="ARBA" id="ARBA00022842"/>
    </source>
</evidence>
<sequence>MTRHVEHAMGTVFSLDVRAPLAAARTPDQAPARAHTRSDAGRAEQAHGHAERAVAEETVAEESVRRAVAEAVAWLHWVDETFSTYKPGSPVSRLGRGEIGLADCPPEVTEILGLCAEAAEASRGYFTACPGGRLDPSAMVKGWAIERVSRMLTRAGAVNHCVNGGGDVQLAGAAAPGRPWRVGVADPLRPGRLATVVGPPSVRPVTAGGRPGLAVAGPAARFAVATSGTAERGPHIIDPHTGRPAAELASITLTGENLTMIDAYATAAFAMGRAARKWVEGLDGVEAFAVTASGDTWRTSGFPGAALPAMNGA</sequence>
<evidence type="ECO:0000256" key="6">
    <source>
        <dbReference type="ARBA" id="ARBA00022723"/>
    </source>
</evidence>
<evidence type="ECO:0000313" key="12">
    <source>
        <dbReference type="EMBL" id="MFC4534301.1"/>
    </source>
</evidence>
<gene>
    <name evidence="12" type="ORF">ACFO60_26380</name>
</gene>
<evidence type="ECO:0000256" key="2">
    <source>
        <dbReference type="ARBA" id="ARBA00011955"/>
    </source>
</evidence>
<dbReference type="GO" id="GO:0016740">
    <property type="term" value="F:transferase activity"/>
    <property type="evidence" value="ECO:0007669"/>
    <property type="project" value="UniProtKB-KW"/>
</dbReference>
<dbReference type="EC" id="2.7.1.180" evidence="2"/>
<organism evidence="12 13">
    <name type="scientific">Sphaerisporangium dianthi</name>
    <dbReference type="NCBI Taxonomy" id="1436120"/>
    <lineage>
        <taxon>Bacteria</taxon>
        <taxon>Bacillati</taxon>
        <taxon>Actinomycetota</taxon>
        <taxon>Actinomycetes</taxon>
        <taxon>Streptosporangiales</taxon>
        <taxon>Streptosporangiaceae</taxon>
        <taxon>Sphaerisporangium</taxon>
    </lineage>
</organism>
<proteinExistence type="predicted"/>